<keyword evidence="1" id="KW-0472">Membrane</keyword>
<dbReference type="RefSeq" id="WP_101028605.1">
    <property type="nucleotide sequence ID" value="NZ_CABMMZ010000028.1"/>
</dbReference>
<sequence>MKTNGKKNALIMCECAIMIALAAVLSFVKILELPYGGSVTAFSIVPIVIISYRHGVKWGLLSGFVFSIIQLIQTASTLSYATSFLAAVTIILFDYVIAFTVIGLAGFLRNKVSNPSAAAVTGTVGVCALRYICHVISGCTVWAGVSIPSTDGLLYSLSYNATYMIPETIINAAAVFWLFGCLNFRSEKISVAKKIEKNLTETVSASISILSLMVAVIIDAVAVFASLQNPDSGVLDFSLISNTNFTLVGIVSAIGIVLCVVFAIIAKVTSNSAKKVN</sequence>
<name>A0A2N0UZ94_9FIRM</name>
<dbReference type="EMBL" id="NNSR01000028">
    <property type="protein sequence ID" value="PKD32299.1"/>
    <property type="molecule type" value="Genomic_DNA"/>
</dbReference>
<protein>
    <submittedName>
        <fullName evidence="2">Thiamine ECF transporter S component ThiT</fullName>
    </submittedName>
</protein>
<keyword evidence="3" id="KW-1185">Reference proteome</keyword>
<feature type="transmembrane region" description="Helical" evidence="1">
    <location>
        <begin position="34"/>
        <end position="52"/>
    </location>
</feature>
<evidence type="ECO:0000256" key="1">
    <source>
        <dbReference type="SAM" id="Phobius"/>
    </source>
</evidence>
<feature type="transmembrane region" description="Helical" evidence="1">
    <location>
        <begin position="120"/>
        <end position="143"/>
    </location>
</feature>
<feature type="transmembrane region" description="Helical" evidence="1">
    <location>
        <begin position="9"/>
        <end position="28"/>
    </location>
</feature>
<feature type="transmembrane region" description="Helical" evidence="1">
    <location>
        <begin position="163"/>
        <end position="182"/>
    </location>
</feature>
<dbReference type="InterPro" id="IPR012651">
    <property type="entry name" value="Thia_Transptr_ThiT"/>
</dbReference>
<proteinExistence type="predicted"/>
<reference evidence="2" key="1">
    <citation type="journal article" date="2018" name="Environ. Microbiol.">
        <title>Sporulation capability and amylosome conservation among diverse human colonic and rumen isolates of the keystone starch-degrader Ruminococcus bromii.</title>
        <authorList>
            <person name="Mukhopadhya I."/>
            <person name="Morais S."/>
            <person name="Laverde-Gomez J."/>
            <person name="Sheridan P.O."/>
            <person name="Walker A.W."/>
            <person name="Kelly W."/>
            <person name="Klieve A.V."/>
            <person name="Ouwerkerk D."/>
            <person name="Duncan S.H."/>
            <person name="Louis P."/>
            <person name="Koropatkin N."/>
            <person name="Cockburn D."/>
            <person name="Kibler R."/>
            <person name="Cooper P.J."/>
            <person name="Sandoval C."/>
            <person name="Crost E."/>
            <person name="Juge N."/>
            <person name="Bayer E.A."/>
            <person name="Flint H.J."/>
        </authorList>
    </citation>
    <scope>NUCLEOTIDE SEQUENCE [LARGE SCALE GENOMIC DNA]</scope>
    <source>
        <strain evidence="2">ATCC 27255</strain>
    </source>
</reference>
<evidence type="ECO:0000313" key="3">
    <source>
        <dbReference type="Proteomes" id="UP000233425"/>
    </source>
</evidence>
<feature type="transmembrane region" description="Helical" evidence="1">
    <location>
        <begin position="59"/>
        <end position="78"/>
    </location>
</feature>
<dbReference type="Pfam" id="PF09515">
    <property type="entry name" value="Thia_YuaJ"/>
    <property type="match status" value="1"/>
</dbReference>
<evidence type="ECO:0000313" key="2">
    <source>
        <dbReference type="EMBL" id="PKD32299.1"/>
    </source>
</evidence>
<feature type="transmembrane region" description="Helical" evidence="1">
    <location>
        <begin position="203"/>
        <end position="225"/>
    </location>
</feature>
<organism evidence="2 3">
    <name type="scientific">Ruminococcus bromii</name>
    <dbReference type="NCBI Taxonomy" id="40518"/>
    <lineage>
        <taxon>Bacteria</taxon>
        <taxon>Bacillati</taxon>
        <taxon>Bacillota</taxon>
        <taxon>Clostridia</taxon>
        <taxon>Eubacteriales</taxon>
        <taxon>Oscillospiraceae</taxon>
        <taxon>Ruminococcus</taxon>
    </lineage>
</organism>
<dbReference type="Gene3D" id="1.10.1760.20">
    <property type="match status" value="1"/>
</dbReference>
<feature type="transmembrane region" description="Helical" evidence="1">
    <location>
        <begin position="245"/>
        <end position="265"/>
    </location>
</feature>
<comment type="caution">
    <text evidence="2">The sequence shown here is derived from an EMBL/GenBank/DDBJ whole genome shotgun (WGS) entry which is preliminary data.</text>
</comment>
<dbReference type="Proteomes" id="UP000233425">
    <property type="component" value="Unassembled WGS sequence"/>
</dbReference>
<dbReference type="GO" id="GO:0015234">
    <property type="term" value="F:thiamine transmembrane transporter activity"/>
    <property type="evidence" value="ECO:0007669"/>
    <property type="project" value="InterPro"/>
</dbReference>
<accession>A0A2N0UZ94</accession>
<dbReference type="AlphaFoldDB" id="A0A2N0UZ94"/>
<keyword evidence="1" id="KW-1133">Transmembrane helix</keyword>
<gene>
    <name evidence="2" type="primary">thiT</name>
    <name evidence="2" type="ORF">RBATCC27255_00509</name>
</gene>
<keyword evidence="1" id="KW-0812">Transmembrane</keyword>
<feature type="transmembrane region" description="Helical" evidence="1">
    <location>
        <begin position="84"/>
        <end position="108"/>
    </location>
</feature>
<dbReference type="GO" id="GO:0005886">
    <property type="term" value="C:plasma membrane"/>
    <property type="evidence" value="ECO:0007669"/>
    <property type="project" value="InterPro"/>
</dbReference>